<dbReference type="PANTHER" id="PTHR47234">
    <property type="match status" value="1"/>
</dbReference>
<feature type="domain" description="TonB-dependent receptor plug" evidence="6">
    <location>
        <begin position="83"/>
        <end position="158"/>
    </location>
</feature>
<protein>
    <submittedName>
        <fullName evidence="7">TonB-dependent receptor plug domain-containing protein</fullName>
    </submittedName>
</protein>
<feature type="region of interest" description="Disordered" evidence="4">
    <location>
        <begin position="231"/>
        <end position="250"/>
    </location>
</feature>
<dbReference type="Gene3D" id="2.40.170.20">
    <property type="entry name" value="TonB-dependent receptor, beta-barrel domain"/>
    <property type="match status" value="1"/>
</dbReference>
<feature type="compositionally biased region" description="Low complexity" evidence="4">
    <location>
        <begin position="25"/>
        <end position="50"/>
    </location>
</feature>
<feature type="region of interest" description="Disordered" evidence="4">
    <location>
        <begin position="380"/>
        <end position="401"/>
    </location>
</feature>
<feature type="compositionally biased region" description="Polar residues" evidence="4">
    <location>
        <begin position="391"/>
        <end position="401"/>
    </location>
</feature>
<dbReference type="InterPro" id="IPR012910">
    <property type="entry name" value="Plug_dom"/>
</dbReference>
<feature type="chain" id="PRO_5047489708" evidence="5">
    <location>
        <begin position="23"/>
        <end position="838"/>
    </location>
</feature>
<comment type="caution">
    <text evidence="7">The sequence shown here is derived from an EMBL/GenBank/DDBJ whole genome shotgun (WGS) entry which is preliminary data.</text>
</comment>
<keyword evidence="5" id="KW-0732">Signal</keyword>
<dbReference type="Pfam" id="PF07715">
    <property type="entry name" value="Plug"/>
    <property type="match status" value="1"/>
</dbReference>
<dbReference type="InterPro" id="IPR036942">
    <property type="entry name" value="Beta-barrel_TonB_sf"/>
</dbReference>
<name>A0ABT0RG12_9SPHN</name>
<feature type="region of interest" description="Disordered" evidence="4">
    <location>
        <begin position="613"/>
        <end position="657"/>
    </location>
</feature>
<keyword evidence="3" id="KW-0998">Cell outer membrane</keyword>
<reference evidence="7" key="1">
    <citation type="submission" date="2022-05" db="EMBL/GenBank/DDBJ databases">
        <authorList>
            <person name="Jo J.-H."/>
            <person name="Im W.-T."/>
        </authorList>
    </citation>
    <scope>NUCLEOTIDE SEQUENCE</scope>
    <source>
        <strain evidence="7">RG327</strain>
    </source>
</reference>
<feature type="compositionally biased region" description="Low complexity" evidence="4">
    <location>
        <begin position="613"/>
        <end position="624"/>
    </location>
</feature>
<dbReference type="Proteomes" id="UP001165343">
    <property type="component" value="Unassembled WGS sequence"/>
</dbReference>
<dbReference type="SUPFAM" id="SSF56935">
    <property type="entry name" value="Porins"/>
    <property type="match status" value="1"/>
</dbReference>
<evidence type="ECO:0000256" key="1">
    <source>
        <dbReference type="ARBA" id="ARBA00004442"/>
    </source>
</evidence>
<dbReference type="PANTHER" id="PTHR47234:SF2">
    <property type="entry name" value="TONB-DEPENDENT RECEPTOR"/>
    <property type="match status" value="1"/>
</dbReference>
<keyword evidence="8" id="KW-1185">Reference proteome</keyword>
<dbReference type="Gene3D" id="2.170.130.10">
    <property type="entry name" value="TonB-dependent receptor, plug domain"/>
    <property type="match status" value="1"/>
</dbReference>
<feature type="signal peptide" evidence="5">
    <location>
        <begin position="1"/>
        <end position="22"/>
    </location>
</feature>
<accession>A0ABT0RG12</accession>
<evidence type="ECO:0000259" key="6">
    <source>
        <dbReference type="Pfam" id="PF07715"/>
    </source>
</evidence>
<dbReference type="RefSeq" id="WP_249868131.1">
    <property type="nucleotide sequence ID" value="NZ_JAMGBC010000001.1"/>
</dbReference>
<evidence type="ECO:0000313" key="8">
    <source>
        <dbReference type="Proteomes" id="UP001165343"/>
    </source>
</evidence>
<comment type="subcellular location">
    <subcellularLocation>
        <location evidence="1">Cell outer membrane</location>
    </subcellularLocation>
</comment>
<feature type="compositionally biased region" description="Basic and acidic residues" evidence="4">
    <location>
        <begin position="381"/>
        <end position="390"/>
    </location>
</feature>
<keyword evidence="7" id="KW-0675">Receptor</keyword>
<gene>
    <name evidence="7" type="ORF">LZ519_07830</name>
</gene>
<evidence type="ECO:0000256" key="5">
    <source>
        <dbReference type="SAM" id="SignalP"/>
    </source>
</evidence>
<proteinExistence type="predicted"/>
<evidence type="ECO:0000256" key="3">
    <source>
        <dbReference type="ARBA" id="ARBA00023237"/>
    </source>
</evidence>
<keyword evidence="2" id="KW-0472">Membrane</keyword>
<feature type="compositionally biased region" description="Gly residues" evidence="4">
    <location>
        <begin position="646"/>
        <end position="657"/>
    </location>
</feature>
<organism evidence="7 8">
    <name type="scientific">Sphingomonas anseongensis</name>
    <dbReference type="NCBI Taxonomy" id="2908207"/>
    <lineage>
        <taxon>Bacteria</taxon>
        <taxon>Pseudomonadati</taxon>
        <taxon>Pseudomonadota</taxon>
        <taxon>Alphaproteobacteria</taxon>
        <taxon>Sphingomonadales</taxon>
        <taxon>Sphingomonadaceae</taxon>
        <taxon>Sphingomonas</taxon>
    </lineage>
</organism>
<dbReference type="EMBL" id="JAMGBC010000001">
    <property type="protein sequence ID" value="MCL6679217.1"/>
    <property type="molecule type" value="Genomic_DNA"/>
</dbReference>
<evidence type="ECO:0000256" key="2">
    <source>
        <dbReference type="ARBA" id="ARBA00023136"/>
    </source>
</evidence>
<dbReference type="InterPro" id="IPR037066">
    <property type="entry name" value="Plug_dom_sf"/>
</dbReference>
<evidence type="ECO:0000313" key="7">
    <source>
        <dbReference type="EMBL" id="MCL6679217.1"/>
    </source>
</evidence>
<sequence>MRSRSILLAGSAFLLVAGAASAQDPAQPIDSQTQQQQQQPDQPDTGPVDTVPDDLAEEDSQAIVVTGTKPRGSVIGDIPPENTLNSRDIQATGATDINQLLDAIAPQVGSARGRGGERPVMLLNGQRISSFRELRDIPPEAISRVEILPEEVALKYGYSADQRVVNFVLRPRFRSTSTLLRGTVPTEGGFVGGTADVTRLMIGEKGRTTVNFHAEDSGMLTESERDILLEQPPAAGSPDPRTARSLIGSRRDLRASITDNRQIGTLAVTGNAELEHTDGKSLVGLDTALLEPLARNTSSDTAHVGFVVGGNAGKWDWSVTGNGDAAHNVTKTDVDSTDLRDRGITNSLSGDVDAVANGTLFRLPAGDASTTLHVGAATIHQDSERRHEGVETSNSLGRTSANGSVNFDLPVSRRNSDFGALGTLTLNANAKFEQLSDFGTLTTIGGGANWSPVRRLNLIGSWTREEGAPSVQQLGDPILETPDTRIFDFTTGETVLVNAITGGNPDLQADSRNVFKLGANWQPFPNTELKLRADYVHTTIDKPISNFPGVTEAIEAAFPDRFVRDDEGQLVSVDLRPVNYDSSRRDTLRIGFDFSKPLKSAAPSQAAIAAFRARRGAQAPEGGPSPVGGPPQGSGEAGAPPREGAGRGGGGFGRFGGGGRNGGRLTFSLTDTITLVDQAVIAPGVPKLDFLHGDAFGQSGGRPRHEVEARAGYFNNGLGAFVSANWRSGTEVDNSNGEDLRFSPLATFDLRLSANLGQRFDLVAKHPWLRGSSVRFEVTNIFDSKPKVRDSSGGVPFNFQQDLLDPRGRTISVTFRKLFLPPASFFRGNGAGRRGGED</sequence>
<evidence type="ECO:0000256" key="4">
    <source>
        <dbReference type="SAM" id="MobiDB-lite"/>
    </source>
</evidence>
<feature type="region of interest" description="Disordered" evidence="4">
    <location>
        <begin position="20"/>
        <end position="53"/>
    </location>
</feature>